<feature type="compositionally biased region" description="Low complexity" evidence="1">
    <location>
        <begin position="43"/>
        <end position="59"/>
    </location>
</feature>
<keyword evidence="4" id="KW-1185">Reference proteome</keyword>
<dbReference type="Proteomes" id="UP000756346">
    <property type="component" value="Unassembled WGS sequence"/>
</dbReference>
<feature type="chain" id="PRO_5040429953" evidence="2">
    <location>
        <begin position="16"/>
        <end position="226"/>
    </location>
</feature>
<evidence type="ECO:0000313" key="4">
    <source>
        <dbReference type="Proteomes" id="UP000756346"/>
    </source>
</evidence>
<feature type="compositionally biased region" description="Polar residues" evidence="1">
    <location>
        <begin position="60"/>
        <end position="96"/>
    </location>
</feature>
<sequence length="226" mass="23905">MKAYLPLTFAATCLAGLIDLDALYISGDIYVTEGTLGYPLIPPSTEEVQPSSVESSEASRTTQSITSTSDVQNAVPSTSPVLTPVTSLNTMTSHAPPSLPTSHVSYPISHNVTVCYEALPTTTWPNSTTIGSSDFSYDNVPSGTDYPSGLYSTIENTTTYPEYLITDQPHVSTTNTYVNPPYGTGILPVTSRPSTVTSSAGTVPVPWLFSVLVGGFGLLSRFCETG</sequence>
<protein>
    <submittedName>
        <fullName evidence="3">Uncharacterized protein</fullName>
    </submittedName>
</protein>
<dbReference type="RefSeq" id="XP_046012001.1">
    <property type="nucleotide sequence ID" value="XM_046156908.1"/>
</dbReference>
<evidence type="ECO:0000256" key="2">
    <source>
        <dbReference type="SAM" id="SignalP"/>
    </source>
</evidence>
<comment type="caution">
    <text evidence="3">The sequence shown here is derived from an EMBL/GenBank/DDBJ whole genome shotgun (WGS) entry which is preliminary data.</text>
</comment>
<name>A0A9P8Y7B4_9PEZI</name>
<organism evidence="3 4">
    <name type="scientific">Microdochium trichocladiopsis</name>
    <dbReference type="NCBI Taxonomy" id="1682393"/>
    <lineage>
        <taxon>Eukaryota</taxon>
        <taxon>Fungi</taxon>
        <taxon>Dikarya</taxon>
        <taxon>Ascomycota</taxon>
        <taxon>Pezizomycotina</taxon>
        <taxon>Sordariomycetes</taxon>
        <taxon>Xylariomycetidae</taxon>
        <taxon>Xylariales</taxon>
        <taxon>Microdochiaceae</taxon>
        <taxon>Microdochium</taxon>
    </lineage>
</organism>
<dbReference type="GeneID" id="70186454"/>
<reference evidence="3" key="1">
    <citation type="journal article" date="2021" name="Nat. Commun.">
        <title>Genetic determinants of endophytism in the Arabidopsis root mycobiome.</title>
        <authorList>
            <person name="Mesny F."/>
            <person name="Miyauchi S."/>
            <person name="Thiergart T."/>
            <person name="Pickel B."/>
            <person name="Atanasova L."/>
            <person name="Karlsson M."/>
            <person name="Huettel B."/>
            <person name="Barry K.W."/>
            <person name="Haridas S."/>
            <person name="Chen C."/>
            <person name="Bauer D."/>
            <person name="Andreopoulos W."/>
            <person name="Pangilinan J."/>
            <person name="LaButti K."/>
            <person name="Riley R."/>
            <person name="Lipzen A."/>
            <person name="Clum A."/>
            <person name="Drula E."/>
            <person name="Henrissat B."/>
            <person name="Kohler A."/>
            <person name="Grigoriev I.V."/>
            <person name="Martin F.M."/>
            <person name="Hacquard S."/>
        </authorList>
    </citation>
    <scope>NUCLEOTIDE SEQUENCE</scope>
    <source>
        <strain evidence="3">MPI-CAGE-CH-0230</strain>
    </source>
</reference>
<feature type="signal peptide" evidence="2">
    <location>
        <begin position="1"/>
        <end position="15"/>
    </location>
</feature>
<proteinExistence type="predicted"/>
<dbReference type="EMBL" id="JAGTJQ010000006">
    <property type="protein sequence ID" value="KAH7029713.1"/>
    <property type="molecule type" value="Genomic_DNA"/>
</dbReference>
<gene>
    <name evidence="3" type="ORF">B0I36DRAFT_350541</name>
</gene>
<feature type="region of interest" description="Disordered" evidence="1">
    <location>
        <begin position="42"/>
        <end position="96"/>
    </location>
</feature>
<evidence type="ECO:0000313" key="3">
    <source>
        <dbReference type="EMBL" id="KAH7029713.1"/>
    </source>
</evidence>
<evidence type="ECO:0000256" key="1">
    <source>
        <dbReference type="SAM" id="MobiDB-lite"/>
    </source>
</evidence>
<accession>A0A9P8Y7B4</accession>
<keyword evidence="2" id="KW-0732">Signal</keyword>
<dbReference type="AlphaFoldDB" id="A0A9P8Y7B4"/>